<dbReference type="EMBL" id="ONZQ02000003">
    <property type="protein sequence ID" value="SPN99964.1"/>
    <property type="molecule type" value="Genomic_DNA"/>
</dbReference>
<dbReference type="AlphaFoldDB" id="A0AAE8MT41"/>
<evidence type="ECO:0000313" key="2">
    <source>
        <dbReference type="EMBL" id="SPN99964.1"/>
    </source>
</evidence>
<dbReference type="SUPFAM" id="SSF56784">
    <property type="entry name" value="HAD-like"/>
    <property type="match status" value="1"/>
</dbReference>
<gene>
    <name evidence="2" type="ORF">DNG_02816</name>
</gene>
<keyword evidence="3" id="KW-1185">Reference proteome</keyword>
<reference evidence="2" key="1">
    <citation type="submission" date="2018-03" db="EMBL/GenBank/DDBJ databases">
        <authorList>
            <person name="Guldener U."/>
        </authorList>
    </citation>
    <scope>NUCLEOTIDE SEQUENCE</scope>
</reference>
<evidence type="ECO:0000313" key="3">
    <source>
        <dbReference type="Proteomes" id="UP001187682"/>
    </source>
</evidence>
<dbReference type="Pfam" id="PF13344">
    <property type="entry name" value="Hydrolase_6"/>
    <property type="match status" value="1"/>
</dbReference>
<dbReference type="NCBIfam" id="TIGR01460">
    <property type="entry name" value="HAD-SF-IIA"/>
    <property type="match status" value="1"/>
</dbReference>
<organism evidence="2 3">
    <name type="scientific">Cephalotrichum gorgonifer</name>
    <dbReference type="NCBI Taxonomy" id="2041049"/>
    <lineage>
        <taxon>Eukaryota</taxon>
        <taxon>Fungi</taxon>
        <taxon>Dikarya</taxon>
        <taxon>Ascomycota</taxon>
        <taxon>Pezizomycotina</taxon>
        <taxon>Sordariomycetes</taxon>
        <taxon>Hypocreomycetidae</taxon>
        <taxon>Microascales</taxon>
        <taxon>Microascaceae</taxon>
        <taxon>Cephalotrichum</taxon>
    </lineage>
</organism>
<dbReference type="InterPro" id="IPR006357">
    <property type="entry name" value="HAD-SF_hydro_IIA"/>
</dbReference>
<evidence type="ECO:0000256" key="1">
    <source>
        <dbReference type="SAM" id="MobiDB-lite"/>
    </source>
</evidence>
<dbReference type="Pfam" id="PF13242">
    <property type="entry name" value="Hydrolase_like"/>
    <property type="match status" value="1"/>
</dbReference>
<dbReference type="GO" id="GO:0046474">
    <property type="term" value="P:glycerophospholipid biosynthetic process"/>
    <property type="evidence" value="ECO:0007669"/>
    <property type="project" value="TreeGrafter"/>
</dbReference>
<dbReference type="PANTHER" id="PTHR14269:SF57">
    <property type="entry name" value="SUPERFAMILY HYDROLASE, PUTATIVE (AFU_ORTHOLOGUE AFUA_2G02580)-RELATED"/>
    <property type="match status" value="1"/>
</dbReference>
<proteinExistence type="predicted"/>
<name>A0AAE8MT41_9PEZI</name>
<comment type="caution">
    <text evidence="2">The sequence shown here is derived from an EMBL/GenBank/DDBJ whole genome shotgun (WGS) entry which is preliminary data.</text>
</comment>
<feature type="compositionally biased region" description="Low complexity" evidence="1">
    <location>
        <begin position="61"/>
        <end position="75"/>
    </location>
</feature>
<dbReference type="Gene3D" id="3.40.50.1000">
    <property type="entry name" value="HAD superfamily/HAD-like"/>
    <property type="match status" value="2"/>
</dbReference>
<dbReference type="InterPro" id="IPR006353">
    <property type="entry name" value="HAD-SF_hydro_IIA_CECR5"/>
</dbReference>
<dbReference type="InterPro" id="IPR050324">
    <property type="entry name" value="CDP-alcohol_PTase-I"/>
</dbReference>
<dbReference type="FunFam" id="3.40.50.1000:FF:000069">
    <property type="entry name" value="HAD-superfamily subfamily IIA hydrolase"/>
    <property type="match status" value="1"/>
</dbReference>
<feature type="region of interest" description="Disordered" evidence="1">
    <location>
        <begin position="61"/>
        <end position="80"/>
    </location>
</feature>
<dbReference type="PANTHER" id="PTHR14269">
    <property type="entry name" value="CDP-DIACYLGLYCEROL--GLYCEROL-3-PHOSPHATE 3-PHOSPHATIDYLTRANSFERASE-RELATED"/>
    <property type="match status" value="1"/>
</dbReference>
<sequence length="464" mass="50086">MVSPLARALLRASKLPAANLCHTTTPRLYSAIVARPCSVAPALVGSRRAFSSTSDISTSDASVATSTSATSASEAEANKPRASLADPSSYAFVFDIDGVLLRSSEPIPGAKEALRFLHDNNIPFVLLTNGGGKSEAERAADLSAKLDVPISPDNFVQSHTPFMGLVDGPEGLRDKTVLVTGSDAAKCREIAESYGFKNVIIPADIIQANPDIFPFNHLMEQVYKDTARPLPSPMWLGKAGNSPMDRHLKIDAVFVFNDPRDWALDTQIIIDLMSSYQGYLGSYSTKNGKAALPNKGWYADNQPTIYYSNPDMIWATTYHQPRLGQGAFQAALAGIWHRITGGQKMRSQTFGKPNKIAYTYAEEALMAHREEVLARGGLEVGKHPKLKSVYMVGDNLRSDILGANTFESSDGTAWTSILVKTGVTNVANLKKNEGNAIPKGIADDVKAAVQWALDREGIDAEGKL</sequence>
<accession>A0AAE8MT41</accession>
<protein>
    <submittedName>
        <fullName evidence="2">Related to cat eye syndrome critical region protein 5</fullName>
    </submittedName>
</protein>
<dbReference type="GO" id="GO:0005739">
    <property type="term" value="C:mitochondrion"/>
    <property type="evidence" value="ECO:0007669"/>
    <property type="project" value="TreeGrafter"/>
</dbReference>
<dbReference type="InterPro" id="IPR036412">
    <property type="entry name" value="HAD-like_sf"/>
</dbReference>
<dbReference type="Proteomes" id="UP001187682">
    <property type="component" value="Unassembled WGS sequence"/>
</dbReference>
<dbReference type="InterPro" id="IPR023214">
    <property type="entry name" value="HAD_sf"/>
</dbReference>
<dbReference type="NCBIfam" id="TIGR01456">
    <property type="entry name" value="CECR5"/>
    <property type="match status" value="1"/>
</dbReference>